<name>A0A5B7I8X7_PORTR</name>
<proteinExistence type="predicted"/>
<comment type="caution">
    <text evidence="2">The sequence shown here is derived from an EMBL/GenBank/DDBJ whole genome shotgun (WGS) entry which is preliminary data.</text>
</comment>
<dbReference type="Proteomes" id="UP000324222">
    <property type="component" value="Unassembled WGS sequence"/>
</dbReference>
<reference evidence="2 3" key="1">
    <citation type="submission" date="2019-05" db="EMBL/GenBank/DDBJ databases">
        <title>Another draft genome of Portunus trituberculatus and its Hox gene families provides insights of decapod evolution.</title>
        <authorList>
            <person name="Jeong J.-H."/>
            <person name="Song I."/>
            <person name="Kim S."/>
            <person name="Choi T."/>
            <person name="Kim D."/>
            <person name="Ryu S."/>
            <person name="Kim W."/>
        </authorList>
    </citation>
    <scope>NUCLEOTIDE SEQUENCE [LARGE SCALE GENOMIC DNA]</scope>
    <source>
        <tissue evidence="2">Muscle</tissue>
    </source>
</reference>
<gene>
    <name evidence="2" type="ORF">E2C01_072427</name>
</gene>
<accession>A0A5B7I8X7</accession>
<feature type="region of interest" description="Disordered" evidence="1">
    <location>
        <begin position="72"/>
        <end position="100"/>
    </location>
</feature>
<dbReference type="EMBL" id="VSRR010047191">
    <property type="protein sequence ID" value="MPC77957.1"/>
    <property type="molecule type" value="Genomic_DNA"/>
</dbReference>
<organism evidence="2 3">
    <name type="scientific">Portunus trituberculatus</name>
    <name type="common">Swimming crab</name>
    <name type="synonym">Neptunus trituberculatus</name>
    <dbReference type="NCBI Taxonomy" id="210409"/>
    <lineage>
        <taxon>Eukaryota</taxon>
        <taxon>Metazoa</taxon>
        <taxon>Ecdysozoa</taxon>
        <taxon>Arthropoda</taxon>
        <taxon>Crustacea</taxon>
        <taxon>Multicrustacea</taxon>
        <taxon>Malacostraca</taxon>
        <taxon>Eumalacostraca</taxon>
        <taxon>Eucarida</taxon>
        <taxon>Decapoda</taxon>
        <taxon>Pleocyemata</taxon>
        <taxon>Brachyura</taxon>
        <taxon>Eubrachyura</taxon>
        <taxon>Portunoidea</taxon>
        <taxon>Portunidae</taxon>
        <taxon>Portuninae</taxon>
        <taxon>Portunus</taxon>
    </lineage>
</organism>
<evidence type="ECO:0000313" key="2">
    <source>
        <dbReference type="EMBL" id="MPC77957.1"/>
    </source>
</evidence>
<evidence type="ECO:0000313" key="3">
    <source>
        <dbReference type="Proteomes" id="UP000324222"/>
    </source>
</evidence>
<keyword evidence="3" id="KW-1185">Reference proteome</keyword>
<sequence>MWAGLGLGGEERERSGWADAVYALVHPVIGVQFGGPAEPKNATGNGTHAHPTQGALTGRVALLWPGRNVRLNASTASPQNRRGTWSHENTRSQLPQNPVTSHAHEHFGFYLQVVSRLS</sequence>
<protein>
    <submittedName>
        <fullName evidence="2">Uncharacterized protein</fullName>
    </submittedName>
</protein>
<dbReference type="AlphaFoldDB" id="A0A5B7I8X7"/>
<evidence type="ECO:0000256" key="1">
    <source>
        <dbReference type="SAM" id="MobiDB-lite"/>
    </source>
</evidence>